<reference evidence="1" key="1">
    <citation type="journal article" date="2014" name="Front. Microbiol.">
        <title>High frequency of phylogenetically diverse reductive dehalogenase-homologous genes in deep subseafloor sedimentary metagenomes.</title>
        <authorList>
            <person name="Kawai M."/>
            <person name="Futagami T."/>
            <person name="Toyoda A."/>
            <person name="Takaki Y."/>
            <person name="Nishi S."/>
            <person name="Hori S."/>
            <person name="Arai W."/>
            <person name="Tsubouchi T."/>
            <person name="Morono Y."/>
            <person name="Uchiyama I."/>
            <person name="Ito T."/>
            <person name="Fujiyama A."/>
            <person name="Inagaki F."/>
            <person name="Takami H."/>
        </authorList>
    </citation>
    <scope>NUCLEOTIDE SEQUENCE</scope>
    <source>
        <strain evidence="1">Expedition CK06-06</strain>
    </source>
</reference>
<organism evidence="1">
    <name type="scientific">marine sediment metagenome</name>
    <dbReference type="NCBI Taxonomy" id="412755"/>
    <lineage>
        <taxon>unclassified sequences</taxon>
        <taxon>metagenomes</taxon>
        <taxon>ecological metagenomes</taxon>
    </lineage>
</organism>
<feature type="non-terminal residue" evidence="1">
    <location>
        <position position="1"/>
    </location>
</feature>
<comment type="caution">
    <text evidence="1">The sequence shown here is derived from an EMBL/GenBank/DDBJ whole genome shotgun (WGS) entry which is preliminary data.</text>
</comment>
<sequence>DIEDSSKNWMDDELGEDYLVGLYVMSHHGTGNYRKLIYCHTESTFAIATNIAPVVDQNYYMFSFVPYVFTGVLMDTTILEMPRFEQVHFYNSQLYGFGYQVVDPNGIGNIIDSVFYNRIWYSHPAMPFYTHQQYHDNVGGNEDITVLFGLRNNLYIGTDKSIWYYSGIPRLKNQYGDAMKSKVVSNNNIPDIDNWAKATEEYGYFTNRTGVYRFDGVRPQKISWDIDPIIRANYGSRIVMGYFPAEQKLLRLAP</sequence>
<name>X1BLE8_9ZZZZ</name>
<dbReference type="AlphaFoldDB" id="X1BLE8"/>
<dbReference type="EMBL" id="BART01016459">
    <property type="protein sequence ID" value="GAG81982.1"/>
    <property type="molecule type" value="Genomic_DNA"/>
</dbReference>
<accession>X1BLE8</accession>
<protein>
    <submittedName>
        <fullName evidence="1">Uncharacterized protein</fullName>
    </submittedName>
</protein>
<evidence type="ECO:0000313" key="1">
    <source>
        <dbReference type="EMBL" id="GAG81982.1"/>
    </source>
</evidence>
<gene>
    <name evidence="1" type="ORF">S01H4_31650</name>
</gene>
<proteinExistence type="predicted"/>